<dbReference type="InterPro" id="IPR029178">
    <property type="entry name" value="Ecm11_C"/>
</dbReference>
<comment type="caution">
    <text evidence="3">The sequence shown here is derived from an EMBL/GenBank/DDBJ whole genome shotgun (WGS) entry which is preliminary data.</text>
</comment>
<feature type="compositionally biased region" description="Polar residues" evidence="1">
    <location>
        <begin position="70"/>
        <end position="80"/>
    </location>
</feature>
<accession>A0ABR0T2X9</accession>
<dbReference type="InterPro" id="IPR053029">
    <property type="entry name" value="RNA_pol_I-specific_init_factor"/>
</dbReference>
<evidence type="ECO:0000256" key="1">
    <source>
        <dbReference type="SAM" id="MobiDB-lite"/>
    </source>
</evidence>
<proteinExistence type="predicted"/>
<keyword evidence="4" id="KW-1185">Reference proteome</keyword>
<evidence type="ECO:0000313" key="4">
    <source>
        <dbReference type="Proteomes" id="UP001338125"/>
    </source>
</evidence>
<feature type="compositionally biased region" description="Basic and acidic residues" evidence="1">
    <location>
        <begin position="267"/>
        <end position="281"/>
    </location>
</feature>
<evidence type="ECO:0000313" key="3">
    <source>
        <dbReference type="EMBL" id="KAK5998370.1"/>
    </source>
</evidence>
<feature type="compositionally biased region" description="Polar residues" evidence="1">
    <location>
        <begin position="110"/>
        <end position="128"/>
    </location>
</feature>
<sequence length="473" mass="53543">MQSLKERSGRLQMFARLAAEAGGNTNAATQKTQEPEKRQDAPQLPASALERQELAELARLPIPKPIRQSLGHQRGTSQPPVESLRRRNSPSPVNHPNGMVADARRGDLFSGSQLGESFMMNSGITTPHNEPAELEPERAPTPDRRNNIIVPRGPPRNNFDRGFRPPDSAAFQIGDDLLMKVVTGARRHNPSHMNDGFHNGVSNGQNKKNGPYNMDYGRPASPAERQPKLPLREVKVRSVLPQRHSDYNARDKRPESPAFETNNWQRRHVEEPVRHTARFQEPDDDNTSTVNGDIHGTPKAKKGNMSPLRERAEIPMPPTALPLQPPRDKKRRRGTPDYDDMALSNMNYNELQSEPFDFDPSKATAHIGHGAGGGNLSAKLEQYRHQTDKEQRYLFRNLSVDDWEAAGDWFADQFAEIMHRLREARRNKRHVIQDFEDEAATREEAVRLRSEAIDRKLSKMRQDGQRVVSANEL</sequence>
<dbReference type="PANTHER" id="PTHR28244">
    <property type="entry name" value="RNA POLYMERASE I-SPECIFIC TRANSCRIPTION INITIATION FACTOR RRN11"/>
    <property type="match status" value="1"/>
</dbReference>
<feature type="region of interest" description="Disordered" evidence="1">
    <location>
        <begin position="1"/>
        <end position="168"/>
    </location>
</feature>
<feature type="compositionally biased region" description="Basic and acidic residues" evidence="1">
    <location>
        <begin position="225"/>
        <end position="236"/>
    </location>
</feature>
<organism evidence="3 4">
    <name type="scientific">Cladobotryum mycophilum</name>
    <dbReference type="NCBI Taxonomy" id="491253"/>
    <lineage>
        <taxon>Eukaryota</taxon>
        <taxon>Fungi</taxon>
        <taxon>Dikarya</taxon>
        <taxon>Ascomycota</taxon>
        <taxon>Pezizomycotina</taxon>
        <taxon>Sordariomycetes</taxon>
        <taxon>Hypocreomycetidae</taxon>
        <taxon>Hypocreales</taxon>
        <taxon>Hypocreaceae</taxon>
        <taxon>Cladobotryum</taxon>
    </lineage>
</organism>
<dbReference type="Proteomes" id="UP001338125">
    <property type="component" value="Unassembled WGS sequence"/>
</dbReference>
<dbReference type="Pfam" id="PF15463">
    <property type="entry name" value="ECM11"/>
    <property type="match status" value="1"/>
</dbReference>
<evidence type="ECO:0000259" key="2">
    <source>
        <dbReference type="Pfam" id="PF15463"/>
    </source>
</evidence>
<dbReference type="PANTHER" id="PTHR28244:SF1">
    <property type="entry name" value="RNA POLYMERASE I-SPECIFIC TRANSCRIPTION INITIATION FACTOR RRN11"/>
    <property type="match status" value="1"/>
</dbReference>
<name>A0ABR0T2X9_9HYPO</name>
<feature type="compositionally biased region" description="Pro residues" evidence="1">
    <location>
        <begin position="315"/>
        <end position="325"/>
    </location>
</feature>
<dbReference type="EMBL" id="JAVFKD010000001">
    <property type="protein sequence ID" value="KAK5998370.1"/>
    <property type="molecule type" value="Genomic_DNA"/>
</dbReference>
<gene>
    <name evidence="3" type="ORF">PT974_00749</name>
</gene>
<feature type="domain" description="Extracellular mutant protein 11 C-terminal" evidence="2">
    <location>
        <begin position="337"/>
        <end position="467"/>
    </location>
</feature>
<feature type="compositionally biased region" description="Basic and acidic residues" evidence="1">
    <location>
        <begin position="135"/>
        <end position="146"/>
    </location>
</feature>
<feature type="region of interest" description="Disordered" evidence="1">
    <location>
        <begin position="189"/>
        <end position="339"/>
    </location>
</feature>
<feature type="compositionally biased region" description="Basic and acidic residues" evidence="1">
    <location>
        <begin position="243"/>
        <end position="255"/>
    </location>
</feature>
<reference evidence="3 4" key="1">
    <citation type="submission" date="2024-01" db="EMBL/GenBank/DDBJ databases">
        <title>Complete genome of Cladobotryum mycophilum ATHUM6906.</title>
        <authorList>
            <person name="Christinaki A.C."/>
            <person name="Myridakis A.I."/>
            <person name="Kouvelis V.N."/>
        </authorList>
    </citation>
    <scope>NUCLEOTIDE SEQUENCE [LARGE SCALE GENOMIC DNA]</scope>
    <source>
        <strain evidence="3 4">ATHUM6906</strain>
    </source>
</reference>
<feature type="compositionally biased region" description="Low complexity" evidence="1">
    <location>
        <begin position="18"/>
        <end position="29"/>
    </location>
</feature>
<protein>
    <recommendedName>
        <fullName evidence="2">Extracellular mutant protein 11 C-terminal domain-containing protein</fullName>
    </recommendedName>
</protein>